<evidence type="ECO:0000313" key="3">
    <source>
        <dbReference type="Proteomes" id="UP000224386"/>
    </source>
</evidence>
<evidence type="ECO:0000259" key="1">
    <source>
        <dbReference type="Pfam" id="PF25250"/>
    </source>
</evidence>
<dbReference type="EMBL" id="NVAP01000038">
    <property type="protein sequence ID" value="PFQ44354.1"/>
    <property type="molecule type" value="Genomic_DNA"/>
</dbReference>
<dbReference type="InterPro" id="IPR057174">
    <property type="entry name" value="DUF7852"/>
</dbReference>
<gene>
    <name evidence="2" type="ORF">COK05_16815</name>
</gene>
<feature type="domain" description="DUF7852" evidence="1">
    <location>
        <begin position="44"/>
        <end position="271"/>
    </location>
</feature>
<reference evidence="2 3" key="1">
    <citation type="submission" date="2017-09" db="EMBL/GenBank/DDBJ databases">
        <title>Large-scale bioinformatics analysis of Bacillus genomes uncovers conserved roles of natural products in bacterial physiology.</title>
        <authorList>
            <consortium name="Agbiome Team Llc"/>
            <person name="Bleich R.M."/>
            <person name="Grubbs K.J."/>
            <person name="Santa Maria K.C."/>
            <person name="Allen S.E."/>
            <person name="Farag S."/>
            <person name="Shank E.A."/>
            <person name="Bowers A."/>
        </authorList>
    </citation>
    <scope>NUCLEOTIDE SEQUENCE [LARGE SCALE GENOMIC DNA]</scope>
    <source>
        <strain evidence="2 3">AFS070861</strain>
    </source>
</reference>
<dbReference type="Pfam" id="PF25250">
    <property type="entry name" value="DUF7852"/>
    <property type="match status" value="1"/>
</dbReference>
<dbReference type="NCBIfam" id="NF045793">
    <property type="entry name" value="BC_2427_fam"/>
    <property type="match status" value="1"/>
</dbReference>
<protein>
    <recommendedName>
        <fullName evidence="1">DUF7852 domain-containing protein</fullName>
    </recommendedName>
</protein>
<organism evidence="2 3">
    <name type="scientific">Bacillus cereus</name>
    <dbReference type="NCBI Taxonomy" id="1396"/>
    <lineage>
        <taxon>Bacteria</taxon>
        <taxon>Bacillati</taxon>
        <taxon>Bacillota</taxon>
        <taxon>Bacilli</taxon>
        <taxon>Bacillales</taxon>
        <taxon>Bacillaceae</taxon>
        <taxon>Bacillus</taxon>
        <taxon>Bacillus cereus group</taxon>
    </lineage>
</organism>
<evidence type="ECO:0000313" key="2">
    <source>
        <dbReference type="EMBL" id="PFQ44354.1"/>
    </source>
</evidence>
<dbReference type="RefSeq" id="WP_098613472.1">
    <property type="nucleotide sequence ID" value="NZ_NUMH01000034.1"/>
</dbReference>
<dbReference type="AlphaFoldDB" id="A0A2C1MGR7"/>
<sequence length="276" mass="32169">MKKPWIGIDMGHKIYKVEKLDTQENYSQKVKIEGNLVPKLEKGGLIRSMTVKIPFFIISEITNFSTSPNISDKNQEVYVFQNEKNKKSCELDAKLTATVNNYYEEVYCSLVSSNLYDQRMLLELSSQQNKDNIEEEWIEKSLWIPIHKIQSKKEIKEGIHNYIVAKLPIEIGRYKGEISLREKVVFKEKVIGIREISQDLILTKNEIVFSNKIRTGHNIVTVKKGNLHVEGYISQRIEYIVEQSASHNNMYQLIQNIVLELIIQVIQEQDVRVRII</sequence>
<accession>A0A2C1MGR7</accession>
<name>A0A2C1MGR7_BACCE</name>
<comment type="caution">
    <text evidence="2">The sequence shown here is derived from an EMBL/GenBank/DDBJ whole genome shotgun (WGS) entry which is preliminary data.</text>
</comment>
<proteinExistence type="predicted"/>
<dbReference type="Proteomes" id="UP000224386">
    <property type="component" value="Unassembled WGS sequence"/>
</dbReference>